<accession>A0ACA9SV68</accession>
<dbReference type="EMBL" id="CAJVQC010167919">
    <property type="protein sequence ID" value="CAG8849882.1"/>
    <property type="molecule type" value="Genomic_DNA"/>
</dbReference>
<keyword evidence="2" id="KW-1185">Reference proteome</keyword>
<evidence type="ECO:0000313" key="1">
    <source>
        <dbReference type="EMBL" id="CAG8849882.1"/>
    </source>
</evidence>
<name>A0ACA9SV68_9GLOM</name>
<dbReference type="Proteomes" id="UP000789920">
    <property type="component" value="Unassembled WGS sequence"/>
</dbReference>
<reference evidence="1" key="1">
    <citation type="submission" date="2021-06" db="EMBL/GenBank/DDBJ databases">
        <authorList>
            <person name="Kallberg Y."/>
            <person name="Tangrot J."/>
            <person name="Rosling A."/>
        </authorList>
    </citation>
    <scope>NUCLEOTIDE SEQUENCE</scope>
    <source>
        <strain evidence="1">MA461A</strain>
    </source>
</reference>
<evidence type="ECO:0000313" key="2">
    <source>
        <dbReference type="Proteomes" id="UP000789920"/>
    </source>
</evidence>
<feature type="non-terminal residue" evidence="1">
    <location>
        <position position="1"/>
    </location>
</feature>
<feature type="non-terminal residue" evidence="1">
    <location>
        <position position="113"/>
    </location>
</feature>
<organism evidence="1 2">
    <name type="scientific">Racocetra persica</name>
    <dbReference type="NCBI Taxonomy" id="160502"/>
    <lineage>
        <taxon>Eukaryota</taxon>
        <taxon>Fungi</taxon>
        <taxon>Fungi incertae sedis</taxon>
        <taxon>Mucoromycota</taxon>
        <taxon>Glomeromycotina</taxon>
        <taxon>Glomeromycetes</taxon>
        <taxon>Diversisporales</taxon>
        <taxon>Gigasporaceae</taxon>
        <taxon>Racocetra</taxon>
    </lineage>
</organism>
<comment type="caution">
    <text evidence="1">The sequence shown here is derived from an EMBL/GenBank/DDBJ whole genome shotgun (WGS) entry which is preliminary data.</text>
</comment>
<proteinExistence type="predicted"/>
<protein>
    <submittedName>
        <fullName evidence="1">29984_t:CDS:1</fullName>
    </submittedName>
</protein>
<gene>
    <name evidence="1" type="ORF">RPERSI_LOCUS35817</name>
</gene>
<sequence length="113" mass="13016">TLENLPELLKSFDGLISPISQGKMPRWTHPGVYKYFKDDGKKYENVTNCSTGAVFLDTDKTQHIIDKLYECALKKKCIAPRGSSRKNHRQEQAIFTYLVTNDNRKCKMEAMDL</sequence>